<dbReference type="InterPro" id="IPR001079">
    <property type="entry name" value="Galectin_CRD"/>
</dbReference>
<dbReference type="CDD" id="cd00070">
    <property type="entry name" value="GLECT"/>
    <property type="match status" value="1"/>
</dbReference>
<dbReference type="AlphaFoldDB" id="A0A9Q0JWM8"/>
<dbReference type="GO" id="GO:1901137">
    <property type="term" value="P:carbohydrate derivative biosynthetic process"/>
    <property type="evidence" value="ECO:0007669"/>
    <property type="project" value="UniProtKB-ARBA"/>
</dbReference>
<sequence>MKKWYGGILIIALAMVLVIRYSLVEKQSQKHSAYSFFRNHQTNSSYIEDEGAIRSSQEQKTRNRLKRPSLITVEGLWDLYSPTNFSVEESRVMVVWTQMRSLLARSDSLPETAQGVKEASTAWKEMLAAIAEEKSSNVMNSSNPRYVAENKNCPFSVSILNDTISSEGVVLKFPCGLVDGSSITLIGIPEEHRGSFQIELIESQLQGEPRPPIILHYNVTLPGNELTEDPVIVQNMWSTERGWGKEERCPAHGSTSDRKVDGLVRCNEPIVRSVIGENLGGIQPSSSNRINASEGTPHINVANFPFVEGNPFTATIWVGSEGFHMTVNGRHETSFAYKEKFEPWLVSGVKVAGGLSLLSALANGLPVPEDLDLIGDAENLKAPPVSKKRLKLLVGVFSTGNNFERRMALRRSWMQYKAVHSGDVAVRFFVGLQKNRQVNIKLWRESNFFGDIQLMPFVDYYSLITLKTIAICILGGKILPAKYIMKTDDDAFVRIDEVLSSLDGKVSNGLLYGRISFDSEPHRDKDSKWYISMEEWPHVSYPAWAHGPGYIISRDIAKFIVQGHQGGHLMLFKLEDVAMGIWIEQFKKSGQEVHYINDERFYNTGCESDYVLAHYQSPRMVLCLWEKLQVQHQPVCCE</sequence>
<evidence type="ECO:0000256" key="7">
    <source>
        <dbReference type="ARBA" id="ARBA00022692"/>
    </source>
</evidence>
<evidence type="ECO:0000256" key="4">
    <source>
        <dbReference type="ARBA" id="ARBA00008661"/>
    </source>
</evidence>
<dbReference type="Pfam" id="PF01762">
    <property type="entry name" value="Galactosyl_T"/>
    <property type="match status" value="1"/>
</dbReference>
<evidence type="ECO:0000256" key="13">
    <source>
        <dbReference type="ARBA" id="ARBA00023211"/>
    </source>
</evidence>
<evidence type="ECO:0000256" key="12">
    <source>
        <dbReference type="ARBA" id="ARBA00023180"/>
    </source>
</evidence>
<evidence type="ECO:0000313" key="15">
    <source>
        <dbReference type="EMBL" id="KAJ4955459.1"/>
    </source>
</evidence>
<dbReference type="FunFam" id="3.90.550.50:FF:000015">
    <property type="entry name" value="Beta-1,3-galactosyltransferase GALT1"/>
    <property type="match status" value="1"/>
</dbReference>
<evidence type="ECO:0000256" key="10">
    <source>
        <dbReference type="ARBA" id="ARBA00023034"/>
    </source>
</evidence>
<keyword evidence="11" id="KW-0472">Membrane</keyword>
<keyword evidence="16" id="KW-1185">Reference proteome</keyword>
<reference evidence="15" key="1">
    <citation type="journal article" date="2023" name="Plant J.">
        <title>The genome of the king protea, Protea cynaroides.</title>
        <authorList>
            <person name="Chang J."/>
            <person name="Duong T.A."/>
            <person name="Schoeman C."/>
            <person name="Ma X."/>
            <person name="Roodt D."/>
            <person name="Barker N."/>
            <person name="Li Z."/>
            <person name="Van de Peer Y."/>
            <person name="Mizrachi E."/>
        </authorList>
    </citation>
    <scope>NUCLEOTIDE SEQUENCE</scope>
    <source>
        <tissue evidence="15">Young leaves</tissue>
    </source>
</reference>
<feature type="domain" description="Galectin" evidence="14">
    <location>
        <begin position="169"/>
        <end position="363"/>
    </location>
</feature>
<evidence type="ECO:0000256" key="6">
    <source>
        <dbReference type="ARBA" id="ARBA00022679"/>
    </source>
</evidence>
<dbReference type="SUPFAM" id="SSF49899">
    <property type="entry name" value="Concanavalin A-like lectins/glucanases"/>
    <property type="match status" value="1"/>
</dbReference>
<dbReference type="SMART" id="SM00908">
    <property type="entry name" value="Gal-bind_lectin"/>
    <property type="match status" value="1"/>
</dbReference>
<gene>
    <name evidence="15" type="ORF">NE237_012242</name>
</gene>
<dbReference type="OrthoDB" id="2139606at2759"/>
<keyword evidence="7" id="KW-0812">Transmembrane</keyword>
<comment type="caution">
    <text evidence="15">The sequence shown here is derived from an EMBL/GenBank/DDBJ whole genome shotgun (WGS) entry which is preliminary data.</text>
</comment>
<organism evidence="15 16">
    <name type="scientific">Protea cynaroides</name>
    <dbReference type="NCBI Taxonomy" id="273540"/>
    <lineage>
        <taxon>Eukaryota</taxon>
        <taxon>Viridiplantae</taxon>
        <taxon>Streptophyta</taxon>
        <taxon>Embryophyta</taxon>
        <taxon>Tracheophyta</taxon>
        <taxon>Spermatophyta</taxon>
        <taxon>Magnoliopsida</taxon>
        <taxon>Proteales</taxon>
        <taxon>Proteaceae</taxon>
        <taxon>Protea</taxon>
    </lineage>
</organism>
<protein>
    <recommendedName>
        <fullName evidence="14">Galectin domain-containing protein</fullName>
    </recommendedName>
</protein>
<evidence type="ECO:0000313" key="16">
    <source>
        <dbReference type="Proteomes" id="UP001141806"/>
    </source>
</evidence>
<keyword evidence="9" id="KW-1133">Transmembrane helix</keyword>
<dbReference type="EMBL" id="JAMYWD010000011">
    <property type="protein sequence ID" value="KAJ4955459.1"/>
    <property type="molecule type" value="Genomic_DNA"/>
</dbReference>
<keyword evidence="5" id="KW-0328">Glycosyltransferase</keyword>
<dbReference type="GO" id="GO:0000139">
    <property type="term" value="C:Golgi membrane"/>
    <property type="evidence" value="ECO:0007669"/>
    <property type="project" value="UniProtKB-SubCell"/>
</dbReference>
<dbReference type="GO" id="GO:0008378">
    <property type="term" value="F:galactosyltransferase activity"/>
    <property type="evidence" value="ECO:0007669"/>
    <property type="project" value="UniProtKB-ARBA"/>
</dbReference>
<evidence type="ECO:0000256" key="1">
    <source>
        <dbReference type="ARBA" id="ARBA00001936"/>
    </source>
</evidence>
<comment type="similarity">
    <text evidence="4">Belongs to the glycosyltransferase 31 family.</text>
</comment>
<dbReference type="Gene3D" id="2.60.120.200">
    <property type="match status" value="1"/>
</dbReference>
<dbReference type="PANTHER" id="PTHR11214">
    <property type="entry name" value="BETA-1,3-N-ACETYLGLUCOSAMINYLTRANSFERASE"/>
    <property type="match status" value="1"/>
</dbReference>
<proteinExistence type="inferred from homology"/>
<keyword evidence="10" id="KW-0333">Golgi apparatus</keyword>
<evidence type="ECO:0000256" key="11">
    <source>
        <dbReference type="ARBA" id="ARBA00023136"/>
    </source>
</evidence>
<dbReference type="InterPro" id="IPR002659">
    <property type="entry name" value="Glyco_trans_31"/>
</dbReference>
<dbReference type="Gene3D" id="3.90.550.50">
    <property type="match status" value="1"/>
</dbReference>
<evidence type="ECO:0000256" key="8">
    <source>
        <dbReference type="ARBA" id="ARBA00022968"/>
    </source>
</evidence>
<keyword evidence="13" id="KW-0464">Manganese</keyword>
<keyword evidence="8" id="KW-0735">Signal-anchor</keyword>
<comment type="pathway">
    <text evidence="3">Protein modification; protein glycosylation.</text>
</comment>
<name>A0A9Q0JWM8_9MAGN</name>
<keyword evidence="6" id="KW-0808">Transferase</keyword>
<dbReference type="PROSITE" id="PS51304">
    <property type="entry name" value="GALECTIN"/>
    <property type="match status" value="1"/>
</dbReference>
<dbReference type="PANTHER" id="PTHR11214:SF3">
    <property type="entry name" value="BETA-1,3-GALACTOSYLTRANSFERASE 6"/>
    <property type="match status" value="1"/>
</dbReference>
<evidence type="ECO:0000256" key="5">
    <source>
        <dbReference type="ARBA" id="ARBA00022676"/>
    </source>
</evidence>
<evidence type="ECO:0000256" key="3">
    <source>
        <dbReference type="ARBA" id="ARBA00004922"/>
    </source>
</evidence>
<dbReference type="InterPro" id="IPR013320">
    <property type="entry name" value="ConA-like_dom_sf"/>
</dbReference>
<evidence type="ECO:0000256" key="9">
    <source>
        <dbReference type="ARBA" id="ARBA00022989"/>
    </source>
</evidence>
<dbReference type="Pfam" id="PF00337">
    <property type="entry name" value="Gal-bind_lectin"/>
    <property type="match status" value="1"/>
</dbReference>
<dbReference type="Proteomes" id="UP001141806">
    <property type="component" value="Unassembled WGS sequence"/>
</dbReference>
<keyword evidence="12" id="KW-0325">Glycoprotein</keyword>
<comment type="subcellular location">
    <subcellularLocation>
        <location evidence="2">Golgi apparatus membrane</location>
        <topology evidence="2">Single-pass type II membrane protein</topology>
    </subcellularLocation>
</comment>
<comment type="cofactor">
    <cofactor evidence="1">
        <name>Mn(2+)</name>
        <dbReference type="ChEBI" id="CHEBI:29035"/>
    </cofactor>
</comment>
<dbReference type="GO" id="GO:0030246">
    <property type="term" value="F:carbohydrate binding"/>
    <property type="evidence" value="ECO:0007669"/>
    <property type="project" value="InterPro"/>
</dbReference>
<accession>A0A9Q0JWM8</accession>
<evidence type="ECO:0000256" key="2">
    <source>
        <dbReference type="ARBA" id="ARBA00004323"/>
    </source>
</evidence>
<evidence type="ECO:0000259" key="14">
    <source>
        <dbReference type="PROSITE" id="PS51304"/>
    </source>
</evidence>